<organism evidence="2 3">
    <name type="scientific">Aegilops tauschii subsp. strangulata</name>
    <name type="common">Goatgrass</name>
    <dbReference type="NCBI Taxonomy" id="200361"/>
    <lineage>
        <taxon>Eukaryota</taxon>
        <taxon>Viridiplantae</taxon>
        <taxon>Streptophyta</taxon>
        <taxon>Embryophyta</taxon>
        <taxon>Tracheophyta</taxon>
        <taxon>Spermatophyta</taxon>
        <taxon>Magnoliopsida</taxon>
        <taxon>Liliopsida</taxon>
        <taxon>Poales</taxon>
        <taxon>Poaceae</taxon>
        <taxon>BOP clade</taxon>
        <taxon>Pooideae</taxon>
        <taxon>Triticodae</taxon>
        <taxon>Triticeae</taxon>
        <taxon>Triticinae</taxon>
        <taxon>Aegilops</taxon>
    </lineage>
</organism>
<reference evidence="3" key="1">
    <citation type="journal article" date="2014" name="Science">
        <title>Ancient hybridizations among the ancestral genomes of bread wheat.</title>
        <authorList>
            <consortium name="International Wheat Genome Sequencing Consortium,"/>
            <person name="Marcussen T."/>
            <person name="Sandve S.R."/>
            <person name="Heier L."/>
            <person name="Spannagl M."/>
            <person name="Pfeifer M."/>
            <person name="Jakobsen K.S."/>
            <person name="Wulff B.B."/>
            <person name="Steuernagel B."/>
            <person name="Mayer K.F."/>
            <person name="Olsen O.A."/>
        </authorList>
    </citation>
    <scope>NUCLEOTIDE SEQUENCE [LARGE SCALE GENOMIC DNA]</scope>
    <source>
        <strain evidence="3">cv. AL8/78</strain>
    </source>
</reference>
<reference evidence="2" key="3">
    <citation type="journal article" date="2017" name="Nature">
        <title>Genome sequence of the progenitor of the wheat D genome Aegilops tauschii.</title>
        <authorList>
            <person name="Luo M.C."/>
            <person name="Gu Y.Q."/>
            <person name="Puiu D."/>
            <person name="Wang H."/>
            <person name="Twardziok S.O."/>
            <person name="Deal K.R."/>
            <person name="Huo N."/>
            <person name="Zhu T."/>
            <person name="Wang L."/>
            <person name="Wang Y."/>
            <person name="McGuire P.E."/>
            <person name="Liu S."/>
            <person name="Long H."/>
            <person name="Ramasamy R.K."/>
            <person name="Rodriguez J.C."/>
            <person name="Van S.L."/>
            <person name="Yuan L."/>
            <person name="Wang Z."/>
            <person name="Xia Z."/>
            <person name="Xiao L."/>
            <person name="Anderson O.D."/>
            <person name="Ouyang S."/>
            <person name="Liang Y."/>
            <person name="Zimin A.V."/>
            <person name="Pertea G."/>
            <person name="Qi P."/>
            <person name="Bennetzen J.L."/>
            <person name="Dai X."/>
            <person name="Dawson M.W."/>
            <person name="Muller H.G."/>
            <person name="Kugler K."/>
            <person name="Rivarola-Duarte L."/>
            <person name="Spannagl M."/>
            <person name="Mayer K.F.X."/>
            <person name="Lu F.H."/>
            <person name="Bevan M.W."/>
            <person name="Leroy P."/>
            <person name="Li P."/>
            <person name="You F.M."/>
            <person name="Sun Q."/>
            <person name="Liu Z."/>
            <person name="Lyons E."/>
            <person name="Wicker T."/>
            <person name="Salzberg S.L."/>
            <person name="Devos K.M."/>
            <person name="Dvorak J."/>
        </authorList>
    </citation>
    <scope>NUCLEOTIDE SEQUENCE [LARGE SCALE GENOMIC DNA]</scope>
    <source>
        <strain evidence="2">cv. AL8/78</strain>
    </source>
</reference>
<reference evidence="2" key="4">
    <citation type="submission" date="2019-03" db="UniProtKB">
        <authorList>
            <consortium name="EnsemblPlants"/>
        </authorList>
    </citation>
    <scope>IDENTIFICATION</scope>
</reference>
<dbReference type="Gramene" id="AET3Gv20302100.1">
    <property type="protein sequence ID" value="AET3Gv20302100.1"/>
    <property type="gene ID" value="AET3Gv20302100"/>
</dbReference>
<accession>A0A453ED32</accession>
<name>A0A453ED32_AEGTS</name>
<evidence type="ECO:0000313" key="2">
    <source>
        <dbReference type="EnsemblPlants" id="AET3Gv20302100.1"/>
    </source>
</evidence>
<dbReference type="EnsemblPlants" id="AET3Gv20302100.1">
    <property type="protein sequence ID" value="AET3Gv20302100.1"/>
    <property type="gene ID" value="AET3Gv20302100"/>
</dbReference>
<feature type="region of interest" description="Disordered" evidence="1">
    <location>
        <begin position="14"/>
        <end position="64"/>
    </location>
</feature>
<sequence>AFLVQKSLTFSIPQSLSIHPCPPLPPHTPQRTNKPSPAQPSPTSPGLSLSAASASIDSPSTSTSKHYCFPNLARQFSESPHMTPS</sequence>
<dbReference type="AlphaFoldDB" id="A0A453ED32"/>
<evidence type="ECO:0000313" key="3">
    <source>
        <dbReference type="Proteomes" id="UP000015105"/>
    </source>
</evidence>
<dbReference type="Proteomes" id="UP000015105">
    <property type="component" value="Chromosome 3D"/>
</dbReference>
<keyword evidence="3" id="KW-1185">Reference proteome</keyword>
<reference evidence="2" key="5">
    <citation type="journal article" date="2021" name="G3 (Bethesda)">
        <title>Aegilops tauschii genome assembly Aet v5.0 features greater sequence contiguity and improved annotation.</title>
        <authorList>
            <person name="Wang L."/>
            <person name="Zhu T."/>
            <person name="Rodriguez J.C."/>
            <person name="Deal K.R."/>
            <person name="Dubcovsky J."/>
            <person name="McGuire P.E."/>
            <person name="Lux T."/>
            <person name="Spannagl M."/>
            <person name="Mayer K.F.X."/>
            <person name="Baldrich P."/>
            <person name="Meyers B.C."/>
            <person name="Huo N."/>
            <person name="Gu Y.Q."/>
            <person name="Zhou H."/>
            <person name="Devos K.M."/>
            <person name="Bennetzen J.L."/>
            <person name="Unver T."/>
            <person name="Budak H."/>
            <person name="Gulick P.J."/>
            <person name="Galiba G."/>
            <person name="Kalapos B."/>
            <person name="Nelson D.R."/>
            <person name="Li P."/>
            <person name="You F.M."/>
            <person name="Luo M.C."/>
            <person name="Dvorak J."/>
        </authorList>
    </citation>
    <scope>NUCLEOTIDE SEQUENCE [LARGE SCALE GENOMIC DNA]</scope>
    <source>
        <strain evidence="2">cv. AL8/78</strain>
    </source>
</reference>
<reference evidence="3" key="2">
    <citation type="journal article" date="2017" name="Nat. Plants">
        <title>The Aegilops tauschii genome reveals multiple impacts of transposons.</title>
        <authorList>
            <person name="Zhao G."/>
            <person name="Zou C."/>
            <person name="Li K."/>
            <person name="Wang K."/>
            <person name="Li T."/>
            <person name="Gao L."/>
            <person name="Zhang X."/>
            <person name="Wang H."/>
            <person name="Yang Z."/>
            <person name="Liu X."/>
            <person name="Jiang W."/>
            <person name="Mao L."/>
            <person name="Kong X."/>
            <person name="Jiao Y."/>
            <person name="Jia J."/>
        </authorList>
    </citation>
    <scope>NUCLEOTIDE SEQUENCE [LARGE SCALE GENOMIC DNA]</scope>
    <source>
        <strain evidence="3">cv. AL8/78</strain>
    </source>
</reference>
<evidence type="ECO:0000256" key="1">
    <source>
        <dbReference type="SAM" id="MobiDB-lite"/>
    </source>
</evidence>
<protein>
    <submittedName>
        <fullName evidence="2">Uncharacterized protein</fullName>
    </submittedName>
</protein>
<proteinExistence type="predicted"/>
<feature type="compositionally biased region" description="Low complexity" evidence="1">
    <location>
        <begin position="44"/>
        <end position="64"/>
    </location>
</feature>